<dbReference type="SUPFAM" id="SSF56235">
    <property type="entry name" value="N-terminal nucleophile aminohydrolases (Ntn hydrolases)"/>
    <property type="match status" value="1"/>
</dbReference>
<accession>A0A1I3WJ70</accession>
<keyword evidence="2" id="KW-1185">Reference proteome</keyword>
<dbReference type="InterPro" id="IPR016545">
    <property type="entry name" value="UCP009120_prtse"/>
</dbReference>
<gene>
    <name evidence="1" type="ORF">SAMN04488079_104198</name>
</gene>
<keyword evidence="1" id="KW-0645">Protease</keyword>
<dbReference type="GO" id="GO:0008233">
    <property type="term" value="F:peptidase activity"/>
    <property type="evidence" value="ECO:0007669"/>
    <property type="project" value="UniProtKB-KW"/>
</dbReference>
<dbReference type="GO" id="GO:0005839">
    <property type="term" value="C:proteasome core complex"/>
    <property type="evidence" value="ECO:0007669"/>
    <property type="project" value="InterPro"/>
</dbReference>
<dbReference type="Pfam" id="PF00227">
    <property type="entry name" value="Proteasome"/>
    <property type="match status" value="1"/>
</dbReference>
<dbReference type="InterPro" id="IPR001353">
    <property type="entry name" value="Proteasome_sua/b"/>
</dbReference>
<keyword evidence="1" id="KW-0378">Hydrolase</keyword>
<evidence type="ECO:0000313" key="2">
    <source>
        <dbReference type="Proteomes" id="UP000198924"/>
    </source>
</evidence>
<dbReference type="Gene3D" id="3.60.20.10">
    <property type="entry name" value="Glutamine Phosphoribosylpyrophosphate, subunit 1, domain 1"/>
    <property type="match status" value="1"/>
</dbReference>
<dbReference type="Proteomes" id="UP000198924">
    <property type="component" value="Unassembled WGS sequence"/>
</dbReference>
<dbReference type="InterPro" id="IPR029055">
    <property type="entry name" value="Ntn_hydrolases_N"/>
</dbReference>
<dbReference type="EMBL" id="FOSH01000004">
    <property type="protein sequence ID" value="SFK06506.1"/>
    <property type="molecule type" value="Genomic_DNA"/>
</dbReference>
<dbReference type="GO" id="GO:0051603">
    <property type="term" value="P:proteolysis involved in protein catabolic process"/>
    <property type="evidence" value="ECO:0007669"/>
    <property type="project" value="InterPro"/>
</dbReference>
<dbReference type="STRING" id="45496.SAMN04488079_104198"/>
<reference evidence="2" key="1">
    <citation type="submission" date="2016-10" db="EMBL/GenBank/DDBJ databases">
        <authorList>
            <person name="Varghese N."/>
            <person name="Submissions S."/>
        </authorList>
    </citation>
    <scope>NUCLEOTIDE SEQUENCE [LARGE SCALE GENOMIC DNA]</scope>
    <source>
        <strain evidence="2">DSM 11578</strain>
    </source>
</reference>
<dbReference type="PIRSF" id="PIRSF009120">
    <property type="entry name" value="UCP009120_prtse"/>
    <property type="match status" value="1"/>
</dbReference>
<dbReference type="AlphaFoldDB" id="A0A1I3WJ70"/>
<proteinExistence type="predicted"/>
<organism evidence="1 2">
    <name type="scientific">Methylophaga sulfidovorans</name>
    <dbReference type="NCBI Taxonomy" id="45496"/>
    <lineage>
        <taxon>Bacteria</taxon>
        <taxon>Pseudomonadati</taxon>
        <taxon>Pseudomonadota</taxon>
        <taxon>Gammaproteobacteria</taxon>
        <taxon>Thiotrichales</taxon>
        <taxon>Piscirickettsiaceae</taxon>
        <taxon>Methylophaga</taxon>
    </lineage>
</organism>
<keyword evidence="1" id="KW-0647">Proteasome</keyword>
<dbReference type="RefSeq" id="WP_091712035.1">
    <property type="nucleotide sequence ID" value="NZ_FOSH01000004.1"/>
</dbReference>
<sequence length="250" mass="27983">MTYCIAISLDKGLVLTSDSRTNAGIDQVSTYSKMFRFNTKADRCIAILSAGNLATTQCVIEQLNRDLRESNETSLNTTHYLSDTADYVGDVLSQRIKRYTEDQQSGFSPDATLLMAGQIKGQPPQAFLIYPQGNHITTSVDTPYLQIGESKYGKPVLDRFLTMQTSLTDAATCALISMDSTMKSNVSVGPPIEVLVYETDKLMFKHHYRFDAEDPFLINLRREWGNKLNQAFKEMPRIPESFSTDSTTGE</sequence>
<evidence type="ECO:0000313" key="1">
    <source>
        <dbReference type="EMBL" id="SFK06506.1"/>
    </source>
</evidence>
<protein>
    <submittedName>
        <fullName evidence="1">Putative proteasome-type protease</fullName>
    </submittedName>
</protein>
<dbReference type="OrthoDB" id="9786336at2"/>
<name>A0A1I3WJ70_9GAMM</name>